<evidence type="ECO:0000313" key="2">
    <source>
        <dbReference type="EMBL" id="PSL38229.1"/>
    </source>
</evidence>
<keyword evidence="2" id="KW-0808">Transferase</keyword>
<name>A0A2P8GW92_9MICO</name>
<dbReference type="InterPro" id="IPR043129">
    <property type="entry name" value="ATPase_NBD"/>
</dbReference>
<proteinExistence type="inferred from homology"/>
<dbReference type="GO" id="GO:0016301">
    <property type="term" value="F:kinase activity"/>
    <property type="evidence" value="ECO:0007669"/>
    <property type="project" value="UniProtKB-KW"/>
</dbReference>
<dbReference type="AlphaFoldDB" id="A0A2P8GW92"/>
<comment type="similarity">
    <text evidence="1">Belongs to the ROK (NagC/XylR) family.</text>
</comment>
<accession>A0A2P8GW92</accession>
<dbReference type="Pfam" id="PF00480">
    <property type="entry name" value="ROK"/>
    <property type="match status" value="1"/>
</dbReference>
<reference evidence="2 4" key="1">
    <citation type="submission" date="2018-03" db="EMBL/GenBank/DDBJ databases">
        <title>Genomic Encyclopedia of Archaeal and Bacterial Type Strains, Phase II (KMG-II): from individual species to whole genera.</title>
        <authorList>
            <person name="Goeker M."/>
        </authorList>
    </citation>
    <scope>NUCLEOTIDE SEQUENCE [LARGE SCALE GENOMIC DNA]</scope>
    <source>
        <strain evidence="2 4">DSM 21548</strain>
    </source>
</reference>
<evidence type="ECO:0000313" key="5">
    <source>
        <dbReference type="Proteomes" id="UP000268291"/>
    </source>
</evidence>
<evidence type="ECO:0000313" key="3">
    <source>
        <dbReference type="EMBL" id="RUQ87231.1"/>
    </source>
</evidence>
<dbReference type="EMBL" id="PYAU01000001">
    <property type="protein sequence ID" value="PSL38229.1"/>
    <property type="molecule type" value="Genomic_DNA"/>
</dbReference>
<sequence>MNDASTKPPAPTPHSIRVLDVGGSHVTAAIVETDGTTARVVRRIDRDIDPHAGRTDLLDSIVRPARDVEPASRECIVAMPGPFDDETGVGHFADVGKFAALSGAPLRPAFAARLDVEEDDVHFLNDAVAYGIGEWAYGGGNRPRRLVCITLGTGVGSAFLDDGTAVTDGPDVPEDGYAFRIEVHGGPLEETVSSRAITRAFENRTGAIASVADIAVAARVGHADAAAVLDHAMQSLGLALAPWLARFETDELVIGGSISRSWDLLEAPIAAGLMDGGYKPVTVRRSALLADAPLLGAAAHRLRRSEA</sequence>
<gene>
    <name evidence="2" type="ORF">CLV49_1846</name>
    <name evidence="3" type="ORF">ELQ93_09990</name>
</gene>
<dbReference type="Gene3D" id="3.30.420.40">
    <property type="match status" value="2"/>
</dbReference>
<reference evidence="3 5" key="2">
    <citation type="submission" date="2018-12" db="EMBL/GenBank/DDBJ databases">
        <authorList>
            <person name="hu s."/>
            <person name="Xu Y."/>
            <person name="Xu B."/>
            <person name="Li F."/>
        </authorList>
    </citation>
    <scope>NUCLEOTIDE SEQUENCE [LARGE SCALE GENOMIC DNA]</scope>
    <source>
        <strain evidence="3 5">KSW2-17</strain>
    </source>
</reference>
<protein>
    <submittedName>
        <fullName evidence="2">Glucokinase</fullName>
    </submittedName>
    <submittedName>
        <fullName evidence="3">ROK family protein</fullName>
    </submittedName>
</protein>
<evidence type="ECO:0000313" key="4">
    <source>
        <dbReference type="Proteomes" id="UP000241203"/>
    </source>
</evidence>
<comment type="caution">
    <text evidence="2">The sequence shown here is derived from an EMBL/GenBank/DDBJ whole genome shotgun (WGS) entry which is preliminary data.</text>
</comment>
<dbReference type="RefSeq" id="WP_106563273.1">
    <property type="nucleotide sequence ID" value="NZ_PYAU01000001.1"/>
</dbReference>
<dbReference type="Proteomes" id="UP000241203">
    <property type="component" value="Unassembled WGS sequence"/>
</dbReference>
<dbReference type="InterPro" id="IPR000600">
    <property type="entry name" value="ROK"/>
</dbReference>
<dbReference type="OrthoDB" id="49666at2"/>
<dbReference type="Proteomes" id="UP000268291">
    <property type="component" value="Unassembled WGS sequence"/>
</dbReference>
<keyword evidence="2" id="KW-0418">Kinase</keyword>
<dbReference type="PANTHER" id="PTHR18964:SF169">
    <property type="entry name" value="N-ACETYLMANNOSAMINE KINASE"/>
    <property type="match status" value="1"/>
</dbReference>
<dbReference type="PANTHER" id="PTHR18964">
    <property type="entry name" value="ROK (REPRESSOR, ORF, KINASE) FAMILY"/>
    <property type="match status" value="1"/>
</dbReference>
<keyword evidence="5" id="KW-1185">Reference proteome</keyword>
<dbReference type="SUPFAM" id="SSF53067">
    <property type="entry name" value="Actin-like ATPase domain"/>
    <property type="match status" value="1"/>
</dbReference>
<dbReference type="EMBL" id="RZGY01000001">
    <property type="protein sequence ID" value="RUQ87231.1"/>
    <property type="molecule type" value="Genomic_DNA"/>
</dbReference>
<evidence type="ECO:0000256" key="1">
    <source>
        <dbReference type="ARBA" id="ARBA00006479"/>
    </source>
</evidence>
<dbReference type="CDD" id="cd23763">
    <property type="entry name" value="ASKHA_ATPase_ROK"/>
    <property type="match status" value="1"/>
</dbReference>
<organism evidence="2 4">
    <name type="scientific">Labedella gwakjiensis</name>
    <dbReference type="NCBI Taxonomy" id="390269"/>
    <lineage>
        <taxon>Bacteria</taxon>
        <taxon>Bacillati</taxon>
        <taxon>Actinomycetota</taxon>
        <taxon>Actinomycetes</taxon>
        <taxon>Micrococcales</taxon>
        <taxon>Microbacteriaceae</taxon>
        <taxon>Labedella</taxon>
    </lineage>
</organism>